<evidence type="ECO:0000313" key="3">
    <source>
        <dbReference type="Proteomes" id="UP001143486"/>
    </source>
</evidence>
<dbReference type="EMBL" id="BSFE01000006">
    <property type="protein sequence ID" value="GLK52901.1"/>
    <property type="molecule type" value="Genomic_DNA"/>
</dbReference>
<dbReference type="GO" id="GO:0004363">
    <property type="term" value="F:glutathione synthase activity"/>
    <property type="evidence" value="ECO:0007669"/>
    <property type="project" value="InterPro"/>
</dbReference>
<dbReference type="PANTHER" id="PTHR39217:SF1">
    <property type="entry name" value="GLUTATHIONE SYNTHETASE"/>
    <property type="match status" value="1"/>
</dbReference>
<dbReference type="Gene3D" id="3.30.470.20">
    <property type="entry name" value="ATP-grasp fold, B domain"/>
    <property type="match status" value="1"/>
</dbReference>
<dbReference type="Pfam" id="PF02955">
    <property type="entry name" value="GSH-S_ATP"/>
    <property type="match status" value="1"/>
</dbReference>
<gene>
    <name evidence="2" type="ORF">GCM10017621_24090</name>
</gene>
<dbReference type="InterPro" id="IPR004218">
    <property type="entry name" value="GSHS_ATP-bd"/>
</dbReference>
<sequence length="297" mass="32376">MTRIAFLTAACMFRDNPAARADCFEYELEIAALQPACAAAGFDLVPVIWDDPDFDPAAFDGAMIGTCWDYMEKPDAFMAKLEAIAAATRLFNPLPMVRWNSRKTYLKDLAGRGAPMIPTVWAGRATADTIAAAFETLDCDDIVVKPVLGAGAWRQARIRKGEPVPAAEALPPADCMIQPFLPAVAEEGEYAFLFFGGEFSHCARKIPASGDYRVQSEYGGHEEIHVPGEDELALARSVLDCIDGEPLYARVDMLRGLDGQLALIEIELIEPYLYPEQGPQMGETLARALGRMLAVPA</sequence>
<evidence type="ECO:0000259" key="1">
    <source>
        <dbReference type="Pfam" id="PF02955"/>
    </source>
</evidence>
<evidence type="ECO:0000313" key="2">
    <source>
        <dbReference type="EMBL" id="GLK52901.1"/>
    </source>
</evidence>
<dbReference type="PANTHER" id="PTHR39217">
    <property type="match status" value="1"/>
</dbReference>
<dbReference type="InterPro" id="IPR053191">
    <property type="entry name" value="DcsG_Biosynth_Enzyme"/>
</dbReference>
<dbReference type="SUPFAM" id="SSF56059">
    <property type="entry name" value="Glutathione synthetase ATP-binding domain-like"/>
    <property type="match status" value="1"/>
</dbReference>
<reference evidence="2" key="1">
    <citation type="journal article" date="2014" name="Int. J. Syst. Evol. Microbiol.">
        <title>Complete genome sequence of Corynebacterium casei LMG S-19264T (=DSM 44701T), isolated from a smear-ripened cheese.</title>
        <authorList>
            <consortium name="US DOE Joint Genome Institute (JGI-PGF)"/>
            <person name="Walter F."/>
            <person name="Albersmeier A."/>
            <person name="Kalinowski J."/>
            <person name="Ruckert C."/>
        </authorList>
    </citation>
    <scope>NUCLEOTIDE SEQUENCE</scope>
    <source>
        <strain evidence="2">VKM B-1513</strain>
    </source>
</reference>
<reference evidence="2" key="2">
    <citation type="submission" date="2023-01" db="EMBL/GenBank/DDBJ databases">
        <authorList>
            <person name="Sun Q."/>
            <person name="Evtushenko L."/>
        </authorList>
    </citation>
    <scope>NUCLEOTIDE SEQUENCE</scope>
    <source>
        <strain evidence="2">VKM B-1513</strain>
    </source>
</reference>
<dbReference type="GO" id="GO:0005524">
    <property type="term" value="F:ATP binding"/>
    <property type="evidence" value="ECO:0007669"/>
    <property type="project" value="InterPro"/>
</dbReference>
<proteinExistence type="predicted"/>
<dbReference type="RefSeq" id="WP_271187259.1">
    <property type="nucleotide sequence ID" value="NZ_BSFE01000006.1"/>
</dbReference>
<accession>A0A9W6MPF3</accession>
<protein>
    <submittedName>
        <fullName evidence="2">Transporter</fullName>
    </submittedName>
</protein>
<name>A0A9W6MPF3_9PROT</name>
<dbReference type="InterPro" id="IPR013815">
    <property type="entry name" value="ATP_grasp_subdomain_1"/>
</dbReference>
<keyword evidence="3" id="KW-1185">Reference proteome</keyword>
<organism evidence="2 3">
    <name type="scientific">Maricaulis virginensis</name>
    <dbReference type="NCBI Taxonomy" id="144022"/>
    <lineage>
        <taxon>Bacteria</taxon>
        <taxon>Pseudomonadati</taxon>
        <taxon>Pseudomonadota</taxon>
        <taxon>Alphaproteobacteria</taxon>
        <taxon>Maricaulales</taxon>
        <taxon>Maricaulaceae</taxon>
        <taxon>Maricaulis</taxon>
    </lineage>
</organism>
<comment type="caution">
    <text evidence="2">The sequence shown here is derived from an EMBL/GenBank/DDBJ whole genome shotgun (WGS) entry which is preliminary data.</text>
</comment>
<dbReference type="Proteomes" id="UP001143486">
    <property type="component" value="Unassembled WGS sequence"/>
</dbReference>
<dbReference type="AlphaFoldDB" id="A0A9W6MPF3"/>
<feature type="domain" description="Prokaryotic glutathione synthetase ATP-binding" evidence="1">
    <location>
        <begin position="140"/>
        <end position="243"/>
    </location>
</feature>
<dbReference type="Gene3D" id="3.30.1490.20">
    <property type="entry name" value="ATP-grasp fold, A domain"/>
    <property type="match status" value="1"/>
</dbReference>